<feature type="region of interest" description="Disordered" evidence="1">
    <location>
        <begin position="693"/>
        <end position="715"/>
    </location>
</feature>
<feature type="compositionally biased region" description="Low complexity" evidence="1">
    <location>
        <begin position="76"/>
        <end position="90"/>
    </location>
</feature>
<name>A0A1E7FFN4_9STRA</name>
<reference evidence="2 3" key="1">
    <citation type="submission" date="2016-09" db="EMBL/GenBank/DDBJ databases">
        <title>Extensive genetic diversity and differential bi-allelic expression allows diatom success in the polar Southern Ocean.</title>
        <authorList>
            <consortium name="DOE Joint Genome Institute"/>
            <person name="Mock T."/>
            <person name="Otillar R.P."/>
            <person name="Strauss J."/>
            <person name="Dupont C."/>
            <person name="Frickenhaus S."/>
            <person name="Maumus F."/>
            <person name="Mcmullan M."/>
            <person name="Sanges R."/>
            <person name="Schmutz J."/>
            <person name="Toseland A."/>
            <person name="Valas R."/>
            <person name="Veluchamy A."/>
            <person name="Ward B.J."/>
            <person name="Allen A."/>
            <person name="Barry K."/>
            <person name="Falciatore A."/>
            <person name="Ferrante M."/>
            <person name="Fortunato A.E."/>
            <person name="Gloeckner G."/>
            <person name="Gruber A."/>
            <person name="Hipkin R."/>
            <person name="Janech M."/>
            <person name="Kroth P."/>
            <person name="Leese F."/>
            <person name="Lindquist E."/>
            <person name="Lyon B.R."/>
            <person name="Martin J."/>
            <person name="Mayer C."/>
            <person name="Parker M."/>
            <person name="Quesneville H."/>
            <person name="Raymond J."/>
            <person name="Uhlig C."/>
            <person name="Valentin K.U."/>
            <person name="Worden A.Z."/>
            <person name="Armbrust E.V."/>
            <person name="Bowler C."/>
            <person name="Green B."/>
            <person name="Moulton V."/>
            <person name="Van Oosterhout C."/>
            <person name="Grigoriev I."/>
        </authorList>
    </citation>
    <scope>NUCLEOTIDE SEQUENCE [LARGE SCALE GENOMIC DNA]</scope>
    <source>
        <strain evidence="2 3">CCMP1102</strain>
    </source>
</reference>
<sequence>MISSRQQRSSYDNNNIDSSCSSSDSGISSPSLPLHLQQQQRDRDASEDDGYCSPSSSHYSIDSPVYVKTSEAGALTTTPTPTTTIGSTRSPRTKQLHGKLNRPRRRGGHRSSGVANASNSNTNTNTNTNNQTTTASSFGSIASENSASEHSLLSRNSSVLGLSRRGSVGGGNSSNNLHSQQYSSSPNSLFGLMGGSTYSTTAGIGSARIGHYARSVAIVEKLNRAGVDVRMFLTRASMWRALHEDAKIIIDPIDQDVLGIDQQLHREKEDVGGGANNRLQVMKRGKTTAISIASITPDQTFFDALSHVMERVSGDCEVSAASGRYPQLIVSDGDFPGMIRAELGGIPSVGIAHGELFNIAQKPSWVKDSNQLNRAWNKQGRLNYVSSLFTEWQIATHFCFLESRFASGTVARAPLRPEVLQMAESRKWFRRGKVHENNLPQSDRIKLLLTETSAEAAAVATTGSSSSLPSFSHRKLVICYFRDHNGEHVVQALLEADFDVLLFDTGYSKEMASNPNRYGIKWIVIDRDQERKKHIRSETDRRRLLQVEDILISPGDVVKTKTGDGPKLIRVMDRSLFVPLMHVADGVASSAGSQLMSECIYSHMPLLALYTEEDDEQRLNVELSHHIDAPCHRPLVFGNSFESLTYALKSNETLFETHHRRSPIFESLKGFVREVKSSSVSDTYYRNAHLFGDGTNKNETEQQSSFTKHDWNETEQNLDEEDPFRGLPDAAAIILEIVKQVVQKG</sequence>
<feature type="compositionally biased region" description="Low complexity" evidence="1">
    <location>
        <begin position="111"/>
        <end position="136"/>
    </location>
</feature>
<feature type="compositionally biased region" description="Low complexity" evidence="1">
    <location>
        <begin position="9"/>
        <end position="39"/>
    </location>
</feature>
<feature type="region of interest" description="Disordered" evidence="1">
    <location>
        <begin position="1"/>
        <end position="136"/>
    </location>
</feature>
<protein>
    <submittedName>
        <fullName evidence="2">Uncharacterized protein</fullName>
    </submittedName>
</protein>
<gene>
    <name evidence="2" type="ORF">FRACYDRAFT_239541</name>
</gene>
<evidence type="ECO:0000313" key="2">
    <source>
        <dbReference type="EMBL" id="OEU16946.1"/>
    </source>
</evidence>
<evidence type="ECO:0000256" key="1">
    <source>
        <dbReference type="SAM" id="MobiDB-lite"/>
    </source>
</evidence>
<feature type="compositionally biased region" description="Low complexity" evidence="1">
    <location>
        <begin position="53"/>
        <end position="63"/>
    </location>
</feature>
<keyword evidence="3" id="KW-1185">Reference proteome</keyword>
<feature type="compositionally biased region" description="Polar residues" evidence="1">
    <location>
        <begin position="695"/>
        <end position="706"/>
    </location>
</feature>
<dbReference type="EMBL" id="KV784358">
    <property type="protein sequence ID" value="OEU16946.1"/>
    <property type="molecule type" value="Genomic_DNA"/>
</dbReference>
<feature type="region of interest" description="Disordered" evidence="1">
    <location>
        <begin position="163"/>
        <end position="183"/>
    </location>
</feature>
<dbReference type="OrthoDB" id="45942at2759"/>
<accession>A0A1E7FFN4</accession>
<feature type="compositionally biased region" description="Basic residues" evidence="1">
    <location>
        <begin position="91"/>
        <end position="109"/>
    </location>
</feature>
<evidence type="ECO:0000313" key="3">
    <source>
        <dbReference type="Proteomes" id="UP000095751"/>
    </source>
</evidence>
<dbReference type="AlphaFoldDB" id="A0A1E7FFN4"/>
<proteinExistence type="predicted"/>
<dbReference type="Proteomes" id="UP000095751">
    <property type="component" value="Unassembled WGS sequence"/>
</dbReference>
<dbReference type="InParanoid" id="A0A1E7FFN4"/>
<dbReference type="KEGG" id="fcy:FRACYDRAFT_239541"/>
<organism evidence="2 3">
    <name type="scientific">Fragilariopsis cylindrus CCMP1102</name>
    <dbReference type="NCBI Taxonomy" id="635003"/>
    <lineage>
        <taxon>Eukaryota</taxon>
        <taxon>Sar</taxon>
        <taxon>Stramenopiles</taxon>
        <taxon>Ochrophyta</taxon>
        <taxon>Bacillariophyta</taxon>
        <taxon>Bacillariophyceae</taxon>
        <taxon>Bacillariophycidae</taxon>
        <taxon>Bacillariales</taxon>
        <taxon>Bacillariaceae</taxon>
        <taxon>Fragilariopsis</taxon>
    </lineage>
</organism>